<keyword evidence="2" id="KW-1185">Reference proteome</keyword>
<dbReference type="EMBL" id="NPDP01000006">
    <property type="protein sequence ID" value="PJZ30971.1"/>
    <property type="molecule type" value="Genomic_DNA"/>
</dbReference>
<comment type="caution">
    <text evidence="1">The sequence shown here is derived from an EMBL/GenBank/DDBJ whole genome shotgun (WGS) entry which is preliminary data.</text>
</comment>
<reference evidence="1 2" key="1">
    <citation type="submission" date="2017-07" db="EMBL/GenBank/DDBJ databases">
        <title>Leptospira spp. isolated from tropical soils.</title>
        <authorList>
            <person name="Thibeaux R."/>
            <person name="Iraola G."/>
            <person name="Ferres I."/>
            <person name="Bierque E."/>
            <person name="Girault D."/>
            <person name="Soupe-Gilbert M.-E."/>
            <person name="Picardeau M."/>
            <person name="Goarant C."/>
        </authorList>
    </citation>
    <scope>NUCLEOTIDE SEQUENCE [LARGE SCALE GENOMIC DNA]</scope>
    <source>
        <strain evidence="1 2">JW2-C-B1</strain>
    </source>
</reference>
<evidence type="ECO:0000313" key="2">
    <source>
        <dbReference type="Proteomes" id="UP000231919"/>
    </source>
</evidence>
<accession>A0ABX4NCC1</accession>
<evidence type="ECO:0000313" key="1">
    <source>
        <dbReference type="EMBL" id="PJZ30971.1"/>
    </source>
</evidence>
<name>A0ABX4NCC1_9LEPT</name>
<dbReference type="Proteomes" id="UP000231919">
    <property type="component" value="Unassembled WGS sequence"/>
</dbReference>
<sequence length="59" mass="7192">MVKLCFPILGIPRTLPSFLRRSRRKRKKREEIGALFYNFTIRLRIREVSFFGEILFYNP</sequence>
<organism evidence="1 2">
    <name type="scientific">Leptospira kmetyi</name>
    <dbReference type="NCBI Taxonomy" id="408139"/>
    <lineage>
        <taxon>Bacteria</taxon>
        <taxon>Pseudomonadati</taxon>
        <taxon>Spirochaetota</taxon>
        <taxon>Spirochaetia</taxon>
        <taxon>Leptospirales</taxon>
        <taxon>Leptospiraceae</taxon>
        <taxon>Leptospira</taxon>
    </lineage>
</organism>
<proteinExistence type="predicted"/>
<protein>
    <submittedName>
        <fullName evidence="1">Uncharacterized protein</fullName>
    </submittedName>
</protein>
<gene>
    <name evidence="1" type="ORF">CH378_04860</name>
</gene>